<feature type="region of interest" description="Disordered" evidence="1">
    <location>
        <begin position="27"/>
        <end position="83"/>
    </location>
</feature>
<accession>A0A401VUK2</accession>
<dbReference type="AlphaFoldDB" id="A0A401VUK2"/>
<evidence type="ECO:0000256" key="1">
    <source>
        <dbReference type="SAM" id="MobiDB-lite"/>
    </source>
</evidence>
<dbReference type="Proteomes" id="UP000286746">
    <property type="component" value="Unassembled WGS sequence"/>
</dbReference>
<dbReference type="PANTHER" id="PTHR33361:SF15">
    <property type="entry name" value="DUF885 FAMILY LIPOPROTEIN"/>
    <property type="match status" value="1"/>
</dbReference>
<dbReference type="PANTHER" id="PTHR33361">
    <property type="entry name" value="GLR0591 PROTEIN"/>
    <property type="match status" value="1"/>
</dbReference>
<name>A0A401VUK2_STREY</name>
<evidence type="ECO:0008006" key="4">
    <source>
        <dbReference type="Google" id="ProtNLM"/>
    </source>
</evidence>
<sequence length="542" mass="58946">MDARLRAVCDLMVELVREQAGLHEYDGHVQDLSPDGIRSGLAGLGGPAPGPREPPSSLTPPGSPGSPDSLGPPDSPGAPDPHDAAHLHIFETALRTVYGDLEMHRRNPLPHLLNLDLCCYDREYAPAADRDRAKRAHLANWPDAIDASVRALDQVDAPTARAVLDTADSLTAVIPPELAGTDIAVRARSAHGRLMARLKHAADHGDPRSALGERDLALLMGAPEGIEVSVSRLADRADQEAERLRALLREACHRLVPGCRPHDLVRDLVREHPPADAVLDRARAVTDELMAFTRGRALLPHLDGEVLVGPTPPSRQDTWAMMSFAAPGEPDAPSWYHITLPGPGWKDEDAAEWLTVFSPAMLPAVTAHEVVPGHFAHARCLRRAGSPVRRILQSLTFMEGWAHYGEELMVEEGFRATDPRFAIGVCMEALIRVTRLACAIGVHSGAMDVPEAARRFEADTYLSGRAARAEAERATFDPTYGRYTWGKLALRDLRDEARRRWGDAYSPLRFHSAVLALGSPPLGLLPSALAEGRPERPSRLLG</sequence>
<evidence type="ECO:0000313" key="3">
    <source>
        <dbReference type="Proteomes" id="UP000286746"/>
    </source>
</evidence>
<dbReference type="RefSeq" id="WP_125051221.1">
    <property type="nucleotide sequence ID" value="NZ_BHZD01000001.1"/>
</dbReference>
<feature type="compositionally biased region" description="Pro residues" evidence="1">
    <location>
        <begin position="48"/>
        <end position="64"/>
    </location>
</feature>
<reference evidence="2 3" key="1">
    <citation type="submission" date="2018-11" db="EMBL/GenBank/DDBJ databases">
        <title>Whole genome sequence of Streptomyces paromomycinus NBRC 15454(T).</title>
        <authorList>
            <person name="Komaki H."/>
            <person name="Tamura T."/>
        </authorList>
    </citation>
    <scope>NUCLEOTIDE SEQUENCE [LARGE SCALE GENOMIC DNA]</scope>
    <source>
        <strain evidence="2 3">NBRC 15454</strain>
    </source>
</reference>
<dbReference type="Pfam" id="PF05960">
    <property type="entry name" value="DUF885"/>
    <property type="match status" value="1"/>
</dbReference>
<keyword evidence="3" id="KW-1185">Reference proteome</keyword>
<gene>
    <name evidence="2" type="ORF">GKJPGBOP_00389</name>
</gene>
<organism evidence="2 3">
    <name type="scientific">Streptomyces paromomycinus</name>
    <name type="common">Streptomyces rimosus subsp. paromomycinus</name>
    <dbReference type="NCBI Taxonomy" id="92743"/>
    <lineage>
        <taxon>Bacteria</taxon>
        <taxon>Bacillati</taxon>
        <taxon>Actinomycetota</taxon>
        <taxon>Actinomycetes</taxon>
        <taxon>Kitasatosporales</taxon>
        <taxon>Streptomycetaceae</taxon>
        <taxon>Streptomyces</taxon>
    </lineage>
</organism>
<dbReference type="EMBL" id="BHZD01000001">
    <property type="protein sequence ID" value="GCD40736.1"/>
    <property type="molecule type" value="Genomic_DNA"/>
</dbReference>
<proteinExistence type="predicted"/>
<protein>
    <recommendedName>
        <fullName evidence="4">DUF885 domain-containing protein</fullName>
    </recommendedName>
</protein>
<evidence type="ECO:0000313" key="2">
    <source>
        <dbReference type="EMBL" id="GCD40736.1"/>
    </source>
</evidence>
<comment type="caution">
    <text evidence="2">The sequence shown here is derived from an EMBL/GenBank/DDBJ whole genome shotgun (WGS) entry which is preliminary data.</text>
</comment>
<dbReference type="InterPro" id="IPR010281">
    <property type="entry name" value="DUF885"/>
</dbReference>